<evidence type="ECO:0000256" key="8">
    <source>
        <dbReference type="ARBA" id="ARBA00023143"/>
    </source>
</evidence>
<keyword evidence="5 10" id="KW-0812">Transmembrane</keyword>
<feature type="transmembrane region" description="Helical" evidence="10">
    <location>
        <begin position="44"/>
        <end position="60"/>
    </location>
</feature>
<evidence type="ECO:0000256" key="1">
    <source>
        <dbReference type="ARBA" id="ARBA00002578"/>
    </source>
</evidence>
<evidence type="ECO:0000313" key="11">
    <source>
        <dbReference type="EMBL" id="PIP00800.1"/>
    </source>
</evidence>
<keyword evidence="4 10" id="KW-1003">Cell membrane</keyword>
<evidence type="ECO:0000256" key="6">
    <source>
        <dbReference type="ARBA" id="ARBA00022989"/>
    </source>
</evidence>
<dbReference type="OrthoDB" id="9779817at2"/>
<comment type="function">
    <text evidence="1 10">Role in flagellar biosynthesis.</text>
</comment>
<comment type="caution">
    <text evidence="11">The sequence shown here is derived from an EMBL/GenBank/DDBJ whole genome shotgun (WGS) entry which is preliminary data.</text>
</comment>
<feature type="transmembrane region" description="Helical" evidence="10">
    <location>
        <begin position="188"/>
        <end position="209"/>
    </location>
</feature>
<dbReference type="GO" id="GO:0009425">
    <property type="term" value="C:bacterial-type flagellum basal body"/>
    <property type="evidence" value="ECO:0007669"/>
    <property type="project" value="UniProtKB-SubCell"/>
</dbReference>
<dbReference type="Pfam" id="PF01311">
    <property type="entry name" value="Bac_export_1"/>
    <property type="match status" value="1"/>
</dbReference>
<evidence type="ECO:0000256" key="3">
    <source>
        <dbReference type="ARBA" id="ARBA00021717"/>
    </source>
</evidence>
<dbReference type="NCBIfam" id="TIGR01400">
    <property type="entry name" value="fliR"/>
    <property type="match status" value="1"/>
</dbReference>
<keyword evidence="8 10" id="KW-0975">Bacterial flagellum</keyword>
<gene>
    <name evidence="11" type="primary">fliR</name>
    <name evidence="11" type="ORF">CJ014_01460</name>
</gene>
<dbReference type="AlphaFoldDB" id="A0A2G9X1I2"/>
<dbReference type="GO" id="GO:0006605">
    <property type="term" value="P:protein targeting"/>
    <property type="evidence" value="ECO:0007669"/>
    <property type="project" value="UniProtKB-UniRule"/>
</dbReference>
<evidence type="ECO:0000256" key="5">
    <source>
        <dbReference type="ARBA" id="ARBA00022692"/>
    </source>
</evidence>
<keyword evidence="12" id="KW-1185">Reference proteome</keyword>
<keyword evidence="11" id="KW-0282">Flagellum</keyword>
<proteinExistence type="inferred from homology"/>
<dbReference type="Proteomes" id="UP000231070">
    <property type="component" value="Unassembled WGS sequence"/>
</dbReference>
<evidence type="ECO:0000256" key="2">
    <source>
        <dbReference type="ARBA" id="ARBA00009772"/>
    </source>
</evidence>
<keyword evidence="11" id="KW-0969">Cilium</keyword>
<dbReference type="PRINTS" id="PR00953">
    <property type="entry name" value="TYPE3IMRPROT"/>
</dbReference>
<evidence type="ECO:0000313" key="12">
    <source>
        <dbReference type="Proteomes" id="UP000231070"/>
    </source>
</evidence>
<dbReference type="PANTHER" id="PTHR30065:SF8">
    <property type="entry name" value="FLAGELLAR BIOSYNTHETIC PROTEIN FLIR"/>
    <property type="match status" value="1"/>
</dbReference>
<comment type="similarity">
    <text evidence="2 10">Belongs to the FliR/MopE/SpaR family.</text>
</comment>
<evidence type="ECO:0000256" key="9">
    <source>
        <dbReference type="NCBIfam" id="TIGR01400"/>
    </source>
</evidence>
<accession>A0A2G9X1I2</accession>
<keyword evidence="11" id="KW-0966">Cell projection</keyword>
<protein>
    <recommendedName>
        <fullName evidence="3 9">Flagellar biosynthetic protein FliR</fullName>
    </recommendedName>
</protein>
<evidence type="ECO:0000256" key="4">
    <source>
        <dbReference type="ARBA" id="ARBA00022475"/>
    </source>
</evidence>
<dbReference type="PANTHER" id="PTHR30065">
    <property type="entry name" value="FLAGELLAR BIOSYNTHETIC PROTEIN FLIR"/>
    <property type="match status" value="1"/>
</dbReference>
<dbReference type="InterPro" id="IPR002010">
    <property type="entry name" value="T3SS_IM_R"/>
</dbReference>
<sequence>MDRPGMIIRILPDVTVLFLLLFARIGALCMLMPGIGEQTISTRLRLTFALLLTVVFYPVLSNRLPPGLANDTNRLIFALVAEVIIGVAIGLTARLLMSVIQVAGTAIASDIGLGFAQSVDPTMGQQGAIVSSFLSVTGVTVIFMTDLHHVALAGIAGSYTMFPPGEMVPVGDFKDAALLTIAESFKTALQIAAPFMVFALVYNLGLGVLQKLMPQFQVYFLAMPLTIMIGLAILASLVVTILGLYRSFLETGLMRLIPN</sequence>
<dbReference type="EMBL" id="NQVN01000001">
    <property type="protein sequence ID" value="PIP00800.1"/>
    <property type="molecule type" value="Genomic_DNA"/>
</dbReference>
<dbReference type="GO" id="GO:0044780">
    <property type="term" value="P:bacterial-type flagellum assembly"/>
    <property type="evidence" value="ECO:0007669"/>
    <property type="project" value="UniProtKB-UniRule"/>
</dbReference>
<feature type="transmembrane region" description="Helical" evidence="10">
    <location>
        <begin position="75"/>
        <end position="97"/>
    </location>
</feature>
<evidence type="ECO:0000256" key="10">
    <source>
        <dbReference type="RuleBase" id="RU362071"/>
    </source>
</evidence>
<feature type="transmembrane region" description="Helical" evidence="10">
    <location>
        <begin position="221"/>
        <end position="245"/>
    </location>
</feature>
<dbReference type="GO" id="GO:0005886">
    <property type="term" value="C:plasma membrane"/>
    <property type="evidence" value="ECO:0007669"/>
    <property type="project" value="UniProtKB-SubCell"/>
</dbReference>
<feature type="transmembrane region" description="Helical" evidence="10">
    <location>
        <begin position="6"/>
        <end position="32"/>
    </location>
</feature>
<organism evidence="11 12">
    <name type="scientific">Pleomorphomonas carboxyditropha</name>
    <dbReference type="NCBI Taxonomy" id="2023338"/>
    <lineage>
        <taxon>Bacteria</taxon>
        <taxon>Pseudomonadati</taxon>
        <taxon>Pseudomonadota</taxon>
        <taxon>Alphaproteobacteria</taxon>
        <taxon>Hyphomicrobiales</taxon>
        <taxon>Pleomorphomonadaceae</taxon>
        <taxon>Pleomorphomonas</taxon>
    </lineage>
</organism>
<keyword evidence="7 10" id="KW-0472">Membrane</keyword>
<dbReference type="InterPro" id="IPR006303">
    <property type="entry name" value="FliR"/>
</dbReference>
<reference evidence="11 12" key="1">
    <citation type="submission" date="2017-08" db="EMBL/GenBank/DDBJ databases">
        <title>Pleomorphomonas carboxidotrophicus sp. nov., a new mesophilic hydrogenogenic carboxidotroph.</title>
        <authorList>
            <person name="Esquivel-Elizondo S."/>
            <person name="Krajmalnik-Brown R."/>
            <person name="Maldonado J."/>
        </authorList>
    </citation>
    <scope>NUCLEOTIDE SEQUENCE [LARGE SCALE GENOMIC DNA]</scope>
    <source>
        <strain evidence="11 12">SVCO-16</strain>
    </source>
</reference>
<name>A0A2G9X1I2_9HYPH</name>
<keyword evidence="6 10" id="KW-1133">Transmembrane helix</keyword>
<evidence type="ECO:0000256" key="7">
    <source>
        <dbReference type="ARBA" id="ARBA00023136"/>
    </source>
</evidence>
<comment type="subcellular location">
    <subcellularLocation>
        <location evidence="10">Cell membrane</location>
        <topology evidence="10">Multi-pass membrane protein</topology>
    </subcellularLocation>
    <subcellularLocation>
        <location evidence="10">Bacterial flagellum basal body</location>
    </subcellularLocation>
</comment>